<dbReference type="PROSITE" id="PS50102">
    <property type="entry name" value="RRM"/>
    <property type="match status" value="1"/>
</dbReference>
<evidence type="ECO:0000256" key="2">
    <source>
        <dbReference type="SAM" id="MobiDB-lite"/>
    </source>
</evidence>
<evidence type="ECO:0000256" key="1">
    <source>
        <dbReference type="PROSITE-ProRule" id="PRU00176"/>
    </source>
</evidence>
<sequence length="584" mass="64252">MEETISLFVDNIPSSIHWKGLWQIVGHFGEVQSVYLPLKRSRVGSRFGFVKVGNMVEAERVKDRLNGLMVYGSRISVSFTKYYGKIPKDKCAQCKFSWKGNLVSPAINGSPLRKEASQACVSRKEVMGHVDEVEVRKLKRCLVGVMAGVCSVGSIVDRLHNWGLGDIKVHRLRGNSFLLTIEDEDLFIMLEDLQWSYLKEIFEDVMLWTESFCQNERVVWLEIDGIPLHCWNAVTLKRLVALWGRFEAFGDNVSHHLDCEKVNMLISTSSEVRIDEVVDVAVENKKFAVRVLEVRMADHSVGKLSKSEIMKKKEFEGEKDGIEAGAIDAGVSLGKKIDVPSVASQSGSSDGKKGSPSGGSPSDEACSGDSLGFRKNVSSVKPIEVGCCVEVGGEAVGVQTSDHFNHVGLQVVDIEGVENKAVESNVGSPFSDGVSLMEDRVLVSSLDVGNASIRIKSDIGIFGGFGYKERWAATYAEAEETLSVATMLGIKFAGPERIVLEELALLELCQGNGCIGLGRIKFHLLWSRFAFFIELLLWRLWMLLCLGEGVSGAHWSGRCLVHLTPKLLGIAGLLTAHGKWGHVF</sequence>
<dbReference type="EMBL" id="VEPZ02001757">
    <property type="protein sequence ID" value="KAE8657520.1"/>
    <property type="molecule type" value="Genomic_DNA"/>
</dbReference>
<dbReference type="InterPro" id="IPR035979">
    <property type="entry name" value="RBD_domain_sf"/>
</dbReference>
<name>A0A6A2WSE6_HIBSY</name>
<reference evidence="4" key="1">
    <citation type="submission" date="2019-09" db="EMBL/GenBank/DDBJ databases">
        <title>Draft genome information of white flower Hibiscus syriacus.</title>
        <authorList>
            <person name="Kim Y.-M."/>
        </authorList>
    </citation>
    <scope>NUCLEOTIDE SEQUENCE [LARGE SCALE GENOMIC DNA]</scope>
    <source>
        <strain evidence="4">YM2019G1</strain>
    </source>
</reference>
<dbReference type="Pfam" id="PF00076">
    <property type="entry name" value="RRM_1"/>
    <property type="match status" value="1"/>
</dbReference>
<dbReference type="Gene3D" id="3.30.70.330">
    <property type="match status" value="1"/>
</dbReference>
<feature type="compositionally biased region" description="Low complexity" evidence="2">
    <location>
        <begin position="346"/>
        <end position="363"/>
    </location>
</feature>
<dbReference type="SMART" id="SM00360">
    <property type="entry name" value="RRM"/>
    <property type="match status" value="1"/>
</dbReference>
<dbReference type="InterPro" id="IPR000504">
    <property type="entry name" value="RRM_dom"/>
</dbReference>
<evidence type="ECO:0000313" key="5">
    <source>
        <dbReference type="Proteomes" id="UP000436088"/>
    </source>
</evidence>
<dbReference type="Proteomes" id="UP000436088">
    <property type="component" value="Unassembled WGS sequence"/>
</dbReference>
<protein>
    <recommendedName>
        <fullName evidence="3">RRM domain-containing protein</fullName>
    </recommendedName>
</protein>
<organism evidence="4 5">
    <name type="scientific">Hibiscus syriacus</name>
    <name type="common">Rose of Sharon</name>
    <dbReference type="NCBI Taxonomy" id="106335"/>
    <lineage>
        <taxon>Eukaryota</taxon>
        <taxon>Viridiplantae</taxon>
        <taxon>Streptophyta</taxon>
        <taxon>Embryophyta</taxon>
        <taxon>Tracheophyta</taxon>
        <taxon>Spermatophyta</taxon>
        <taxon>Magnoliopsida</taxon>
        <taxon>eudicotyledons</taxon>
        <taxon>Gunneridae</taxon>
        <taxon>Pentapetalae</taxon>
        <taxon>rosids</taxon>
        <taxon>malvids</taxon>
        <taxon>Malvales</taxon>
        <taxon>Malvaceae</taxon>
        <taxon>Malvoideae</taxon>
        <taxon>Hibiscus</taxon>
    </lineage>
</organism>
<keyword evidence="1" id="KW-0694">RNA-binding</keyword>
<evidence type="ECO:0000259" key="3">
    <source>
        <dbReference type="PROSITE" id="PS50102"/>
    </source>
</evidence>
<dbReference type="InterPro" id="IPR012677">
    <property type="entry name" value="Nucleotide-bd_a/b_plait_sf"/>
</dbReference>
<dbReference type="AlphaFoldDB" id="A0A6A2WSE6"/>
<evidence type="ECO:0000313" key="4">
    <source>
        <dbReference type="EMBL" id="KAE8657520.1"/>
    </source>
</evidence>
<proteinExistence type="predicted"/>
<feature type="domain" description="RRM" evidence="3">
    <location>
        <begin position="5"/>
        <end position="82"/>
    </location>
</feature>
<gene>
    <name evidence="4" type="ORF">F3Y22_tig00116989pilonHSYRG00020</name>
</gene>
<keyword evidence="5" id="KW-1185">Reference proteome</keyword>
<dbReference type="GO" id="GO:0003723">
    <property type="term" value="F:RNA binding"/>
    <property type="evidence" value="ECO:0007669"/>
    <property type="project" value="UniProtKB-UniRule"/>
</dbReference>
<feature type="region of interest" description="Disordered" evidence="2">
    <location>
        <begin position="341"/>
        <end position="367"/>
    </location>
</feature>
<accession>A0A6A2WSE6</accession>
<dbReference type="CDD" id="cd00590">
    <property type="entry name" value="RRM_SF"/>
    <property type="match status" value="1"/>
</dbReference>
<comment type="caution">
    <text evidence="4">The sequence shown here is derived from an EMBL/GenBank/DDBJ whole genome shotgun (WGS) entry which is preliminary data.</text>
</comment>
<dbReference type="SUPFAM" id="SSF54928">
    <property type="entry name" value="RNA-binding domain, RBD"/>
    <property type="match status" value="1"/>
</dbReference>